<name>A0A2P5FJY7_TREOI</name>
<sequence>MRDGRVAGCTRRINGLCQLKIEDGQCYICGDCMYHIHKACAELPNYIHHSLHLHHSPLRLDKRSSSNTSACYYCDDSFQNKETLAYACDQCSLHMHTSCALIPLPSIKCYSNQDTDVVQYVCHQNMMALVAHDASKSQATCFVCQSFWSGLAYSCTSTICKNFIHKSCAELPLKIQHPFHLHHPLTLQCDACRKSYKKWNIHVGVEEIMKVIKGNSKDVELMALGENLWYQFGAEKEIMASESEVTLKEVINSLTREEKEVLLDPYDFGYPLSNKTQREEKHSFYYGHNSPLFDHELPSTEDIHKITQFSRLSSTDVIIFILELRTYKSRQGLHLDEKYLRQKVVDVEGCMVPITVARILKTLLHKHGSDLFGGGWRWQLGLSREMKSVITTLLCVVIDRIYNTNIEDVTKDEIKEWFFCLRSVGNIIGVDVLNLVKFLETVIVPVFLGSEAIRYEKDISEKLDLRIKNLEADLERCKETRRIFETETCMRPNRGKALMVREALRWKGTKVIKTAAPALEFH</sequence>
<dbReference type="AlphaFoldDB" id="A0A2P5FJY7"/>
<dbReference type="SUPFAM" id="SSF57889">
    <property type="entry name" value="Cysteine-rich domain"/>
    <property type="match status" value="2"/>
</dbReference>
<evidence type="ECO:0000256" key="1">
    <source>
        <dbReference type="SAM" id="Coils"/>
    </source>
</evidence>
<dbReference type="EMBL" id="JXTC01000027">
    <property type="protein sequence ID" value="PON98108.1"/>
    <property type="molecule type" value="Genomic_DNA"/>
</dbReference>
<dbReference type="PANTHER" id="PTHR46288:SF85">
    <property type="entry name" value="DC1 DOMAIN-CONTAINING PROTEIN"/>
    <property type="match status" value="1"/>
</dbReference>
<dbReference type="PANTHER" id="PTHR46288">
    <property type="entry name" value="PHORBOL-ESTER/DAG-TYPE DOMAIN-CONTAINING PROTEIN"/>
    <property type="match status" value="1"/>
</dbReference>
<evidence type="ECO:0000313" key="3">
    <source>
        <dbReference type="Proteomes" id="UP000237000"/>
    </source>
</evidence>
<protein>
    <submittedName>
        <fullName evidence="2">Zinc finger, RING/FYVE/PHD-type</fullName>
    </submittedName>
</protein>
<organism evidence="2 3">
    <name type="scientific">Trema orientale</name>
    <name type="common">Charcoal tree</name>
    <name type="synonym">Celtis orientalis</name>
    <dbReference type="NCBI Taxonomy" id="63057"/>
    <lineage>
        <taxon>Eukaryota</taxon>
        <taxon>Viridiplantae</taxon>
        <taxon>Streptophyta</taxon>
        <taxon>Embryophyta</taxon>
        <taxon>Tracheophyta</taxon>
        <taxon>Spermatophyta</taxon>
        <taxon>Magnoliopsida</taxon>
        <taxon>eudicotyledons</taxon>
        <taxon>Gunneridae</taxon>
        <taxon>Pentapetalae</taxon>
        <taxon>rosids</taxon>
        <taxon>fabids</taxon>
        <taxon>Rosales</taxon>
        <taxon>Cannabaceae</taxon>
        <taxon>Trema</taxon>
    </lineage>
</organism>
<dbReference type="InParanoid" id="A0A2P5FJY7"/>
<reference evidence="3" key="1">
    <citation type="submission" date="2016-06" db="EMBL/GenBank/DDBJ databases">
        <title>Parallel loss of symbiosis genes in relatives of nitrogen-fixing non-legume Parasponia.</title>
        <authorList>
            <person name="Van Velzen R."/>
            <person name="Holmer R."/>
            <person name="Bu F."/>
            <person name="Rutten L."/>
            <person name="Van Zeijl A."/>
            <person name="Liu W."/>
            <person name="Santuari L."/>
            <person name="Cao Q."/>
            <person name="Sharma T."/>
            <person name="Shen D."/>
            <person name="Roswanjaya Y."/>
            <person name="Wardhani T."/>
            <person name="Kalhor M.S."/>
            <person name="Jansen J."/>
            <person name="Van den Hoogen J."/>
            <person name="Gungor B."/>
            <person name="Hartog M."/>
            <person name="Hontelez J."/>
            <person name="Verver J."/>
            <person name="Yang W.-C."/>
            <person name="Schijlen E."/>
            <person name="Repin R."/>
            <person name="Schilthuizen M."/>
            <person name="Schranz E."/>
            <person name="Heidstra R."/>
            <person name="Miyata K."/>
            <person name="Fedorova E."/>
            <person name="Kohlen W."/>
            <person name="Bisseling T."/>
            <person name="Smit S."/>
            <person name="Geurts R."/>
        </authorList>
    </citation>
    <scope>NUCLEOTIDE SEQUENCE [LARGE SCALE GENOMIC DNA]</scope>
    <source>
        <strain evidence="3">cv. RG33-2</strain>
    </source>
</reference>
<evidence type="ECO:0000313" key="2">
    <source>
        <dbReference type="EMBL" id="PON98108.1"/>
    </source>
</evidence>
<dbReference type="OrthoDB" id="1596030at2759"/>
<comment type="caution">
    <text evidence="2">The sequence shown here is derived from an EMBL/GenBank/DDBJ whole genome shotgun (WGS) entry which is preliminary data.</text>
</comment>
<dbReference type="STRING" id="63057.A0A2P5FJY7"/>
<feature type="coiled-coil region" evidence="1">
    <location>
        <begin position="460"/>
        <end position="487"/>
    </location>
</feature>
<keyword evidence="1" id="KW-0175">Coiled coil</keyword>
<proteinExistence type="predicted"/>
<gene>
    <name evidence="2" type="ORF">TorRG33x02_061820</name>
</gene>
<dbReference type="Proteomes" id="UP000237000">
    <property type="component" value="Unassembled WGS sequence"/>
</dbReference>
<dbReference type="InterPro" id="IPR046349">
    <property type="entry name" value="C1-like_sf"/>
</dbReference>
<accession>A0A2P5FJY7</accession>
<keyword evidence="3" id="KW-1185">Reference proteome</keyword>